<evidence type="ECO:0000313" key="2">
    <source>
        <dbReference type="Proteomes" id="UP000599109"/>
    </source>
</evidence>
<comment type="caution">
    <text evidence="1">The sequence shown here is derived from an EMBL/GenBank/DDBJ whole genome shotgun (WGS) entry which is preliminary data.</text>
</comment>
<keyword evidence="2" id="KW-1185">Reference proteome</keyword>
<protein>
    <submittedName>
        <fullName evidence="1">Uncharacterized protein</fullName>
    </submittedName>
</protein>
<evidence type="ECO:0000313" key="1">
    <source>
        <dbReference type="EMBL" id="MBL0393047.1"/>
    </source>
</evidence>
<proteinExistence type="predicted"/>
<dbReference type="EMBL" id="JAEQNE010000004">
    <property type="protein sequence ID" value="MBL0393047.1"/>
    <property type="molecule type" value="Genomic_DNA"/>
</dbReference>
<gene>
    <name evidence="1" type="ORF">JJ685_18050</name>
</gene>
<organism evidence="1 2">
    <name type="scientific">Ramlibacter monticola</name>
    <dbReference type="NCBI Taxonomy" id="1926872"/>
    <lineage>
        <taxon>Bacteria</taxon>
        <taxon>Pseudomonadati</taxon>
        <taxon>Pseudomonadota</taxon>
        <taxon>Betaproteobacteria</taxon>
        <taxon>Burkholderiales</taxon>
        <taxon>Comamonadaceae</taxon>
        <taxon>Ramlibacter</taxon>
    </lineage>
</organism>
<name>A0A937CVH0_9BURK</name>
<dbReference type="Proteomes" id="UP000599109">
    <property type="component" value="Unassembled WGS sequence"/>
</dbReference>
<accession>A0A937CVH0</accession>
<dbReference type="AlphaFoldDB" id="A0A937CVH0"/>
<reference evidence="1 2" key="1">
    <citation type="journal article" date="2017" name="Int. J. Syst. Evol. Microbiol.">
        <title>Ramlibacter monticola sp. nov., isolated from forest soil.</title>
        <authorList>
            <person name="Chaudhary D.K."/>
            <person name="Kim J."/>
        </authorList>
    </citation>
    <scope>NUCLEOTIDE SEQUENCE [LARGE SCALE GENOMIC DNA]</scope>
    <source>
        <strain evidence="1 2">KACC 19175</strain>
    </source>
</reference>
<sequence length="54" mass="6109">MIPLPARVHSYLVGLIGRAVKLLPASLRGALDAWSRRVAHERALRRQNGPRKKR</sequence>
<dbReference type="RefSeq" id="WP_201675706.1">
    <property type="nucleotide sequence ID" value="NZ_JAEQNE010000004.1"/>
</dbReference>